<dbReference type="InterPro" id="IPR011992">
    <property type="entry name" value="EF-hand-dom_pair"/>
</dbReference>
<organism evidence="1">
    <name type="scientific">Trepomonas sp. PC1</name>
    <dbReference type="NCBI Taxonomy" id="1076344"/>
    <lineage>
        <taxon>Eukaryota</taxon>
        <taxon>Metamonada</taxon>
        <taxon>Diplomonadida</taxon>
        <taxon>Hexamitidae</taxon>
        <taxon>Hexamitinae</taxon>
        <taxon>Trepomonas</taxon>
    </lineage>
</organism>
<dbReference type="AlphaFoldDB" id="A0A146KG39"/>
<protein>
    <submittedName>
        <fullName evidence="1">Uncharacterized protein</fullName>
    </submittedName>
</protein>
<dbReference type="Gene3D" id="1.10.238.10">
    <property type="entry name" value="EF-hand"/>
    <property type="match status" value="1"/>
</dbReference>
<feature type="non-terminal residue" evidence="1">
    <location>
        <position position="1"/>
    </location>
</feature>
<dbReference type="EMBL" id="GDID01001752">
    <property type="protein sequence ID" value="JAP94854.1"/>
    <property type="molecule type" value="Transcribed_RNA"/>
</dbReference>
<dbReference type="SUPFAM" id="SSF47473">
    <property type="entry name" value="EF-hand"/>
    <property type="match status" value="1"/>
</dbReference>
<feature type="non-terminal residue" evidence="1">
    <location>
        <position position="140"/>
    </location>
</feature>
<name>A0A146KG39_9EUKA</name>
<accession>A0A146KG39</accession>
<evidence type="ECO:0000313" key="1">
    <source>
        <dbReference type="EMBL" id="JAP94854.1"/>
    </source>
</evidence>
<reference evidence="1" key="1">
    <citation type="submission" date="2015-07" db="EMBL/GenBank/DDBJ databases">
        <title>Adaptation to a free-living lifestyle via gene acquisitions in the diplomonad Trepomonas sp. PC1.</title>
        <authorList>
            <person name="Xu F."/>
            <person name="Jerlstrom-Hultqvist J."/>
            <person name="Kolisko M."/>
            <person name="Simpson A.G.B."/>
            <person name="Roger A.J."/>
            <person name="Svard S.G."/>
            <person name="Andersson J.O."/>
        </authorList>
    </citation>
    <scope>NUCLEOTIDE SEQUENCE</scope>
    <source>
        <strain evidence="1">PC1</strain>
    </source>
</reference>
<gene>
    <name evidence="1" type="ORF">TPC1_12344</name>
</gene>
<sequence>RTLYMNLFQNLNKTKEPKISINQLQFAAARLGINITQEQITSIINTCFKAQQQLNDEDFCQFLYILDNAKLDDPKAILFCAADLDFSGTIDLLELKIIIPKLAFKFSPQDIEFLFNKCKDRDDGTMSYEMFTELIDQLRE</sequence>
<proteinExistence type="predicted"/>